<dbReference type="HOGENOM" id="CLU_195243_0_0_5"/>
<gene>
    <name evidence="1" type="ORF">METD_I4605</name>
</gene>
<reference evidence="2" key="1">
    <citation type="journal article" date="2009" name="PLoS ONE">
        <title>Methylobacterium genome sequences: a reference blueprint to investigate microbial metabolism of C1 compounds from natural and industrial sources.</title>
        <authorList>
            <person name="Vuilleumier S."/>
            <person name="Chistoserdova L."/>
            <person name="Lee M.-C."/>
            <person name="Bringel F."/>
            <person name="Lajus A."/>
            <person name="Zhou Y."/>
            <person name="Gourion B."/>
            <person name="Barbe V."/>
            <person name="Chang J."/>
            <person name="Cruveiller S."/>
            <person name="Dossat C."/>
            <person name="Gillett W."/>
            <person name="Gruffaz C."/>
            <person name="Haugen E."/>
            <person name="Hourcade E."/>
            <person name="Levy R."/>
            <person name="Mangenot S."/>
            <person name="Muller E."/>
            <person name="Nadalig T."/>
            <person name="Pagni M."/>
            <person name="Penny C."/>
            <person name="Peyraud R."/>
            <person name="Robinson D.G."/>
            <person name="Roche D."/>
            <person name="Rouy Z."/>
            <person name="Saenampechek C."/>
            <person name="Salvignol G."/>
            <person name="Vallenet D."/>
            <person name="Wu Z."/>
            <person name="Marx C.J."/>
            <person name="Vorholt J.A."/>
            <person name="Olson M.V."/>
            <person name="Kaul R."/>
            <person name="Weissenbach J."/>
            <person name="Medigue C."/>
            <person name="Lidstrom M.E."/>
        </authorList>
    </citation>
    <scope>NUCLEOTIDE SEQUENCE [LARGE SCALE GENOMIC DNA]</scope>
    <source>
        <strain evidence="2">DSM 6343 / CIP 106787 / DM4</strain>
    </source>
</reference>
<proteinExistence type="predicted"/>
<name>C7CGB5_METED</name>
<dbReference type="AlphaFoldDB" id="C7CGB5"/>
<evidence type="ECO:0000313" key="1">
    <source>
        <dbReference type="EMBL" id="CAX26227.1"/>
    </source>
</evidence>
<organism evidence="1 2">
    <name type="scientific">Methylorubrum extorquens (strain DSM 6343 / CIP 106787 / DM4)</name>
    <name type="common">Methylobacterium extorquens</name>
    <dbReference type="NCBI Taxonomy" id="661410"/>
    <lineage>
        <taxon>Bacteria</taxon>
        <taxon>Pseudomonadati</taxon>
        <taxon>Pseudomonadota</taxon>
        <taxon>Alphaproteobacteria</taxon>
        <taxon>Hyphomicrobiales</taxon>
        <taxon>Methylobacteriaceae</taxon>
        <taxon>Methylorubrum</taxon>
    </lineage>
</organism>
<accession>C7CGB5</accession>
<protein>
    <submittedName>
        <fullName evidence="1">Uncharacterized protein</fullName>
    </submittedName>
</protein>
<dbReference type="KEGG" id="mdi:METDI4605"/>
<dbReference type="EMBL" id="FP103042">
    <property type="protein sequence ID" value="CAX26227.1"/>
    <property type="molecule type" value="Genomic_DNA"/>
</dbReference>
<sequence>MPVGHAAGAGVGAGHALQELASRSRMADICPAKINPASRARFRRPSEREERSHFEWG</sequence>
<dbReference type="Proteomes" id="UP000008070">
    <property type="component" value="Chromosome"/>
</dbReference>
<evidence type="ECO:0000313" key="2">
    <source>
        <dbReference type="Proteomes" id="UP000008070"/>
    </source>
</evidence>